<name>A0AAV9ZIC7_9AGAR</name>
<feature type="domain" description="DUF6532" evidence="2">
    <location>
        <begin position="333"/>
        <end position="469"/>
    </location>
</feature>
<feature type="compositionally biased region" description="Basic and acidic residues" evidence="1">
    <location>
        <begin position="413"/>
        <end position="423"/>
    </location>
</feature>
<feature type="compositionally biased region" description="Basic and acidic residues" evidence="1">
    <location>
        <begin position="275"/>
        <end position="284"/>
    </location>
</feature>
<evidence type="ECO:0000313" key="4">
    <source>
        <dbReference type="Proteomes" id="UP001362999"/>
    </source>
</evidence>
<keyword evidence="4" id="KW-1185">Reference proteome</keyword>
<proteinExistence type="predicted"/>
<sequence length="470" mass="52351">MSASQQSSTTRRANTSTQPAASATGPDKENHNARNGVKSTTSSHTSNPAADGPDLDAGPRTRRAAERRPTARQQQLDDEAAAAEARKAAQQVKAAKAAKRREAVAAGDEGDSDEDTPQPRTDDTFTSRVVPSRPTVTKALVQRASKVPDAPRHVRDRHTSPANVSRGRRDRHEDDHHCRRNSRSPVHFRGMSPEHPPRTPSPESKMYNINGGRVPSRLALNLFQDDESPVHEHRHRANSESPVRRSRSPVRRRSRSPAPRRRHSATPAPRRRLERRSPSPEADRSPSPVAGDKRPRSPTDDALRVVQAQRTSTSSRPKARDFDDLTQELLAIAIKGFRCLVATRHAFPDHATEVDWVGESWSKSCRKVSVAMELSATLSKLIDPQFTPTSARIREVEETTILRARISGRGSHLRGEGKTEGRPITELSYGFKSGQNKKTIKYNRELAEELKEDLTFTFKDPKARKGMYKQ</sequence>
<gene>
    <name evidence="3" type="ORF">R3P38DRAFT_3375516</name>
</gene>
<dbReference type="AlphaFoldDB" id="A0AAV9ZIC7"/>
<evidence type="ECO:0000256" key="1">
    <source>
        <dbReference type="SAM" id="MobiDB-lite"/>
    </source>
</evidence>
<evidence type="ECO:0000259" key="2">
    <source>
        <dbReference type="Pfam" id="PF20149"/>
    </source>
</evidence>
<feature type="compositionally biased region" description="Polar residues" evidence="1">
    <location>
        <begin position="37"/>
        <end position="48"/>
    </location>
</feature>
<feature type="compositionally biased region" description="Basic residues" evidence="1">
    <location>
        <begin position="244"/>
        <end position="274"/>
    </location>
</feature>
<feature type="compositionally biased region" description="Basic and acidic residues" evidence="1">
    <location>
        <begin position="149"/>
        <end position="159"/>
    </location>
</feature>
<comment type="caution">
    <text evidence="3">The sequence shown here is derived from an EMBL/GenBank/DDBJ whole genome shotgun (WGS) entry which is preliminary data.</text>
</comment>
<protein>
    <recommendedName>
        <fullName evidence="2">DUF6532 domain-containing protein</fullName>
    </recommendedName>
</protein>
<dbReference type="Proteomes" id="UP001362999">
    <property type="component" value="Unassembled WGS sequence"/>
</dbReference>
<dbReference type="InterPro" id="IPR045341">
    <property type="entry name" value="DUF6532"/>
</dbReference>
<feature type="region of interest" description="Disordered" evidence="1">
    <location>
        <begin position="1"/>
        <end position="319"/>
    </location>
</feature>
<feature type="compositionally biased region" description="Polar residues" evidence="1">
    <location>
        <begin position="1"/>
        <end position="21"/>
    </location>
</feature>
<reference evidence="3 4" key="1">
    <citation type="journal article" date="2024" name="J Genomics">
        <title>Draft genome sequencing and assembly of Favolaschia claudopus CIRM-BRFM 2984 isolated from oak limbs.</title>
        <authorList>
            <person name="Navarro D."/>
            <person name="Drula E."/>
            <person name="Chaduli D."/>
            <person name="Cazenave R."/>
            <person name="Ahrendt S."/>
            <person name="Wang J."/>
            <person name="Lipzen A."/>
            <person name="Daum C."/>
            <person name="Barry K."/>
            <person name="Grigoriev I.V."/>
            <person name="Favel A."/>
            <person name="Rosso M.N."/>
            <person name="Martin F."/>
        </authorList>
    </citation>
    <scope>NUCLEOTIDE SEQUENCE [LARGE SCALE GENOMIC DNA]</scope>
    <source>
        <strain evidence="3 4">CIRM-BRFM 2984</strain>
    </source>
</reference>
<dbReference type="EMBL" id="JAWWNJ010000143">
    <property type="protein sequence ID" value="KAK6983971.1"/>
    <property type="molecule type" value="Genomic_DNA"/>
</dbReference>
<evidence type="ECO:0000313" key="3">
    <source>
        <dbReference type="EMBL" id="KAK6983971.1"/>
    </source>
</evidence>
<feature type="region of interest" description="Disordered" evidence="1">
    <location>
        <begin position="407"/>
        <end position="428"/>
    </location>
</feature>
<accession>A0AAV9ZIC7</accession>
<dbReference type="Pfam" id="PF20149">
    <property type="entry name" value="DUF6532"/>
    <property type="match status" value="1"/>
</dbReference>
<feature type="compositionally biased region" description="Basic and acidic residues" evidence="1">
    <location>
        <begin position="57"/>
        <end position="69"/>
    </location>
</feature>
<feature type="compositionally biased region" description="Basic and acidic residues" evidence="1">
    <location>
        <begin position="291"/>
        <end position="303"/>
    </location>
</feature>
<organism evidence="3 4">
    <name type="scientific">Favolaschia claudopus</name>
    <dbReference type="NCBI Taxonomy" id="2862362"/>
    <lineage>
        <taxon>Eukaryota</taxon>
        <taxon>Fungi</taxon>
        <taxon>Dikarya</taxon>
        <taxon>Basidiomycota</taxon>
        <taxon>Agaricomycotina</taxon>
        <taxon>Agaricomycetes</taxon>
        <taxon>Agaricomycetidae</taxon>
        <taxon>Agaricales</taxon>
        <taxon>Marasmiineae</taxon>
        <taxon>Mycenaceae</taxon>
        <taxon>Favolaschia</taxon>
    </lineage>
</organism>